<dbReference type="OrthoDB" id="6411667at2759"/>
<reference evidence="1 2" key="1">
    <citation type="journal article" date="2019" name="Sci. Rep.">
        <title>Orb-weaving spider Araneus ventricosus genome elucidates the spidroin gene catalogue.</title>
        <authorList>
            <person name="Kono N."/>
            <person name="Nakamura H."/>
            <person name="Ohtoshi R."/>
            <person name="Moran D.A.P."/>
            <person name="Shinohara A."/>
            <person name="Yoshida Y."/>
            <person name="Fujiwara M."/>
            <person name="Mori M."/>
            <person name="Tomita M."/>
            <person name="Arakawa K."/>
        </authorList>
    </citation>
    <scope>NUCLEOTIDE SEQUENCE [LARGE SCALE GENOMIC DNA]</scope>
</reference>
<proteinExistence type="predicted"/>
<protein>
    <submittedName>
        <fullName evidence="1">Uncharacterized protein</fullName>
    </submittedName>
</protein>
<evidence type="ECO:0000313" key="2">
    <source>
        <dbReference type="Proteomes" id="UP000499080"/>
    </source>
</evidence>
<name>A0A4Y2EX04_ARAVE</name>
<organism evidence="1 2">
    <name type="scientific">Araneus ventricosus</name>
    <name type="common">Orbweaver spider</name>
    <name type="synonym">Epeira ventricosa</name>
    <dbReference type="NCBI Taxonomy" id="182803"/>
    <lineage>
        <taxon>Eukaryota</taxon>
        <taxon>Metazoa</taxon>
        <taxon>Ecdysozoa</taxon>
        <taxon>Arthropoda</taxon>
        <taxon>Chelicerata</taxon>
        <taxon>Arachnida</taxon>
        <taxon>Araneae</taxon>
        <taxon>Araneomorphae</taxon>
        <taxon>Entelegynae</taxon>
        <taxon>Araneoidea</taxon>
        <taxon>Araneidae</taxon>
        <taxon>Araneus</taxon>
    </lineage>
</organism>
<gene>
    <name evidence="1" type="ORF">AVEN_156191_1</name>
</gene>
<keyword evidence="2" id="KW-1185">Reference proteome</keyword>
<dbReference type="EMBL" id="BGPR01171892">
    <property type="protein sequence ID" value="GBM33792.1"/>
    <property type="molecule type" value="Genomic_DNA"/>
</dbReference>
<evidence type="ECO:0000313" key="1">
    <source>
        <dbReference type="EMBL" id="GBM33792.1"/>
    </source>
</evidence>
<accession>A0A4Y2EX04</accession>
<dbReference type="AlphaFoldDB" id="A0A4Y2EX04"/>
<sequence>MDSLPKHMIHLGDGIFTLVNSFIKETRVHIRVYSTDDKAREDPDAVSVIKKNVCLLSHTVDSEKCVSIQRLFQRKDSGFQLVPERILLKGEQITRLYTSYTRIFDYVKTCLLTYTLAERVRNEIKKYPDDGRWD</sequence>
<comment type="caution">
    <text evidence="1">The sequence shown here is derived from an EMBL/GenBank/DDBJ whole genome shotgun (WGS) entry which is preliminary data.</text>
</comment>
<dbReference type="Proteomes" id="UP000499080">
    <property type="component" value="Unassembled WGS sequence"/>
</dbReference>